<evidence type="ECO:0000313" key="7">
    <source>
        <dbReference type="Proteomes" id="UP000300879"/>
    </source>
</evidence>
<comment type="function">
    <text evidence="5">Bifunctional serine/threonine kinase and phosphorylase involved in the regulation of the pyruvate, phosphate dikinase (PPDK) by catalyzing its phosphorylation/dephosphorylation.</text>
</comment>
<comment type="catalytic activity">
    <reaction evidence="5">
        <text>N(tele)-phospho-L-histidyl/O-phospho-L-threonyl-[pyruvate, phosphate dikinase] + phosphate + H(+) = N(tele)-phospho-L-histidyl/L-threonyl-[pyruvate, phosphate dikinase] + diphosphate</text>
        <dbReference type="Rhea" id="RHEA:43696"/>
        <dbReference type="Rhea" id="RHEA-COMP:10650"/>
        <dbReference type="Rhea" id="RHEA-COMP:10651"/>
        <dbReference type="ChEBI" id="CHEBI:15378"/>
        <dbReference type="ChEBI" id="CHEBI:30013"/>
        <dbReference type="ChEBI" id="CHEBI:33019"/>
        <dbReference type="ChEBI" id="CHEBI:43474"/>
        <dbReference type="ChEBI" id="CHEBI:61977"/>
        <dbReference type="ChEBI" id="CHEBI:83586"/>
        <dbReference type="EC" id="2.7.4.27"/>
    </reaction>
</comment>
<evidence type="ECO:0000256" key="2">
    <source>
        <dbReference type="ARBA" id="ARBA00022679"/>
    </source>
</evidence>
<name>A0A4P8XLV0_9BACL</name>
<dbReference type="EC" id="2.7.11.32" evidence="5"/>
<evidence type="ECO:0000256" key="4">
    <source>
        <dbReference type="ARBA" id="ARBA00022777"/>
    </source>
</evidence>
<proteinExistence type="inferred from homology"/>
<accession>A0A4P8XLV0</accession>
<keyword evidence="2 5" id="KW-0808">Transferase</keyword>
<dbReference type="OrthoDB" id="9782201at2"/>
<dbReference type="Proteomes" id="UP000300879">
    <property type="component" value="Chromosome"/>
</dbReference>
<organism evidence="6 7">
    <name type="scientific">Paenibacillus algicola</name>
    <dbReference type="NCBI Taxonomy" id="2565926"/>
    <lineage>
        <taxon>Bacteria</taxon>
        <taxon>Bacillati</taxon>
        <taxon>Bacillota</taxon>
        <taxon>Bacilli</taxon>
        <taxon>Bacillales</taxon>
        <taxon>Paenibacillaceae</taxon>
        <taxon>Paenibacillus</taxon>
    </lineage>
</organism>
<dbReference type="GO" id="GO:0004674">
    <property type="term" value="F:protein serine/threonine kinase activity"/>
    <property type="evidence" value="ECO:0007669"/>
    <property type="project" value="UniProtKB-UniRule"/>
</dbReference>
<dbReference type="GO" id="GO:0016776">
    <property type="term" value="F:phosphotransferase activity, phosphate group as acceptor"/>
    <property type="evidence" value="ECO:0007669"/>
    <property type="project" value="UniProtKB-UniRule"/>
</dbReference>
<evidence type="ECO:0000256" key="1">
    <source>
        <dbReference type="ARBA" id="ARBA00022527"/>
    </source>
</evidence>
<comment type="catalytic activity">
    <reaction evidence="5">
        <text>N(tele)-phospho-L-histidyl/L-threonyl-[pyruvate, phosphate dikinase] + ADP = N(tele)-phospho-L-histidyl/O-phospho-L-threonyl-[pyruvate, phosphate dikinase] + AMP + H(+)</text>
        <dbReference type="Rhea" id="RHEA:43692"/>
        <dbReference type="Rhea" id="RHEA-COMP:10650"/>
        <dbReference type="Rhea" id="RHEA-COMP:10651"/>
        <dbReference type="ChEBI" id="CHEBI:15378"/>
        <dbReference type="ChEBI" id="CHEBI:30013"/>
        <dbReference type="ChEBI" id="CHEBI:61977"/>
        <dbReference type="ChEBI" id="CHEBI:83586"/>
        <dbReference type="ChEBI" id="CHEBI:456215"/>
        <dbReference type="ChEBI" id="CHEBI:456216"/>
        <dbReference type="EC" id="2.7.11.32"/>
    </reaction>
</comment>
<keyword evidence="1 5" id="KW-0723">Serine/threonine-protein kinase</keyword>
<dbReference type="PANTHER" id="PTHR31756:SF3">
    <property type="entry name" value="PYRUVATE, PHOSPHATE DIKINASE REGULATORY PROTEIN 1, CHLOROPLASTIC"/>
    <property type="match status" value="1"/>
</dbReference>
<dbReference type="InterPro" id="IPR005177">
    <property type="entry name" value="Kinase-pyrophosphorylase"/>
</dbReference>
<dbReference type="Pfam" id="PF03618">
    <property type="entry name" value="Kinase-PPPase"/>
    <property type="match status" value="1"/>
</dbReference>
<keyword evidence="3 5" id="KW-0547">Nucleotide-binding</keyword>
<dbReference type="GO" id="GO:0005524">
    <property type="term" value="F:ATP binding"/>
    <property type="evidence" value="ECO:0007669"/>
    <property type="project" value="InterPro"/>
</dbReference>
<dbReference type="GO" id="GO:0043531">
    <property type="term" value="F:ADP binding"/>
    <property type="evidence" value="ECO:0007669"/>
    <property type="project" value="UniProtKB-UniRule"/>
</dbReference>
<dbReference type="NCBIfam" id="NF003742">
    <property type="entry name" value="PRK05339.1"/>
    <property type="match status" value="1"/>
</dbReference>
<dbReference type="AlphaFoldDB" id="A0A4P8XLV0"/>
<dbReference type="HAMAP" id="MF_00921">
    <property type="entry name" value="PDRP"/>
    <property type="match status" value="1"/>
</dbReference>
<dbReference type="EC" id="2.7.4.27" evidence="5"/>
<gene>
    <name evidence="6" type="ORF">E6C60_3025</name>
</gene>
<sequence>MYQSPAHFIAICSDSIGETAEAVVQAALRQFELKGAEIKRYMNVREEDEIVQLMNEVSARNGVVAYTLVQPELREVIREEAVRLNVRAVDIMGPMVQAIADTFNDYPKRMPGLLHRLDEGYFRRVEAMEFAVQYDDGKDVGAILKADVILLGVSRISKTPLSMFLAHKGYKTVNYPVVPELSTPSQLKEVSPGKIFGLTMDARHLLKIRTERLKVMGLPNEVQYTALERIEEELQYAHNLFQQLNCPVIDVTDKAIEETAGLIIQSLSQEGSMPSI</sequence>
<evidence type="ECO:0000256" key="3">
    <source>
        <dbReference type="ARBA" id="ARBA00022741"/>
    </source>
</evidence>
<keyword evidence="7" id="KW-1185">Reference proteome</keyword>
<evidence type="ECO:0000313" key="6">
    <source>
        <dbReference type="EMBL" id="QCT03736.1"/>
    </source>
</evidence>
<dbReference type="InterPro" id="IPR026565">
    <property type="entry name" value="PPDK_reg"/>
</dbReference>
<protein>
    <recommendedName>
        <fullName evidence="5">Putative pyruvate, phosphate dikinase regulatory protein</fullName>
        <shortName evidence="5">PPDK regulatory protein</shortName>
        <ecNumber evidence="5">2.7.11.32</ecNumber>
        <ecNumber evidence="5">2.7.4.27</ecNumber>
    </recommendedName>
</protein>
<comment type="similarity">
    <text evidence="5">Belongs to the pyruvate, phosphate/water dikinase regulatory protein family. PDRP subfamily.</text>
</comment>
<feature type="binding site" evidence="5">
    <location>
        <begin position="152"/>
        <end position="159"/>
    </location>
    <ligand>
        <name>ADP</name>
        <dbReference type="ChEBI" id="CHEBI:456216"/>
    </ligand>
</feature>
<reference evidence="6 7" key="1">
    <citation type="submission" date="2019-05" db="EMBL/GenBank/DDBJ databases">
        <authorList>
            <person name="Chen C."/>
        </authorList>
    </citation>
    <scope>NUCLEOTIDE SEQUENCE [LARGE SCALE GENOMIC DNA]</scope>
    <source>
        <strain evidence="6 7">HB172198</strain>
    </source>
</reference>
<dbReference type="RefSeq" id="WP_138226567.1">
    <property type="nucleotide sequence ID" value="NZ_CP040396.1"/>
</dbReference>
<dbReference type="EMBL" id="CP040396">
    <property type="protein sequence ID" value="QCT03736.1"/>
    <property type="molecule type" value="Genomic_DNA"/>
</dbReference>
<evidence type="ECO:0000256" key="5">
    <source>
        <dbReference type="HAMAP-Rule" id="MF_00921"/>
    </source>
</evidence>
<dbReference type="KEGG" id="palo:E6C60_3025"/>
<keyword evidence="4 5" id="KW-0418">Kinase</keyword>
<dbReference type="PANTHER" id="PTHR31756">
    <property type="entry name" value="PYRUVATE, PHOSPHATE DIKINASE REGULATORY PROTEIN 1, CHLOROPLASTIC"/>
    <property type="match status" value="1"/>
</dbReference>